<name>A0A4Y8S9Y3_9SPHI</name>
<dbReference type="Proteomes" id="UP000297540">
    <property type="component" value="Unassembled WGS sequence"/>
</dbReference>
<dbReference type="EMBL" id="SOZE01000022">
    <property type="protein sequence ID" value="TFF35367.1"/>
    <property type="molecule type" value="Genomic_DNA"/>
</dbReference>
<dbReference type="InterPro" id="IPR025630">
    <property type="entry name" value="DUF4288"/>
</dbReference>
<dbReference type="Pfam" id="PF14119">
    <property type="entry name" value="DUF4288"/>
    <property type="match status" value="1"/>
</dbReference>
<reference evidence="1 2" key="1">
    <citation type="journal article" date="2017" name="Int. J. Syst. Evol. Microbiol.">
        <title>Mucilaginibacterpsychrotolerans sp. nov., isolated from peatlands.</title>
        <authorList>
            <person name="Deng Y."/>
            <person name="Shen L."/>
            <person name="Xu B."/>
            <person name="Liu Y."/>
            <person name="Gu Z."/>
            <person name="Liu H."/>
            <person name="Zhou Y."/>
        </authorList>
    </citation>
    <scope>NUCLEOTIDE SEQUENCE [LARGE SCALE GENOMIC DNA]</scope>
    <source>
        <strain evidence="1 2">NH7-4</strain>
    </source>
</reference>
<dbReference type="RefSeq" id="WP_133233546.1">
    <property type="nucleotide sequence ID" value="NZ_SOZE01000022.1"/>
</dbReference>
<organism evidence="1 2">
    <name type="scientific">Mucilaginibacter psychrotolerans</name>
    <dbReference type="NCBI Taxonomy" id="1524096"/>
    <lineage>
        <taxon>Bacteria</taxon>
        <taxon>Pseudomonadati</taxon>
        <taxon>Bacteroidota</taxon>
        <taxon>Sphingobacteriia</taxon>
        <taxon>Sphingobacteriales</taxon>
        <taxon>Sphingobacteriaceae</taxon>
        <taxon>Mucilaginibacter</taxon>
    </lineage>
</organism>
<dbReference type="AlphaFoldDB" id="A0A4Y8S9Y3"/>
<protein>
    <submittedName>
        <fullName evidence="1">DUF4288 domain-containing protein</fullName>
    </submittedName>
</protein>
<accession>A0A4Y8S9Y3</accession>
<proteinExistence type="predicted"/>
<gene>
    <name evidence="1" type="ORF">E2R66_19110</name>
</gene>
<evidence type="ECO:0000313" key="1">
    <source>
        <dbReference type="EMBL" id="TFF35367.1"/>
    </source>
</evidence>
<evidence type="ECO:0000313" key="2">
    <source>
        <dbReference type="Proteomes" id="UP000297540"/>
    </source>
</evidence>
<sequence>MMKKLFNKKEWILDEGVSVKGLLADITVGVKYPEYEQFLSFKPQERIKQIDKFHKEGLKKLVDLKLFDEYTVDETKKRPRWIKTKVPLRVAEVLNKLDFVTVHIKSIDKATKIKKEEAIRDRFFCVKMTVVIRYEGLKVKKEDIEKRFVLVKASSFENAYEILEKSKHDYASPYLNSDGRLVKWEIESFDDCFETDIFNAADFNNPEGVEVYSILKKRKAKNAVVWDGK</sequence>
<keyword evidence="2" id="KW-1185">Reference proteome</keyword>
<dbReference type="OrthoDB" id="794805at2"/>
<comment type="caution">
    <text evidence="1">The sequence shown here is derived from an EMBL/GenBank/DDBJ whole genome shotgun (WGS) entry which is preliminary data.</text>
</comment>